<sequence length="81" mass="9277">MEGRLARHDFPYECLHYTYEKCGHGIRYPYIPTTHIRMNGGTPATNAYAYASAHSWDRILDFLQKISPDPSASKKSHPSHN</sequence>
<dbReference type="RefSeq" id="WP_251876172.1">
    <property type="nucleotide sequence ID" value="NZ_CP098755.1"/>
</dbReference>
<reference evidence="2" key="1">
    <citation type="submission" date="2022-06" db="EMBL/GenBank/DDBJ databases">
        <title>Genome sequencing of Brevibacillus sp. BB3-R1.</title>
        <authorList>
            <person name="Heo J."/>
            <person name="Lee D."/>
            <person name="Won M."/>
            <person name="Han B.-H."/>
            <person name="Hong S.-B."/>
            <person name="Kwon S.-W."/>
        </authorList>
    </citation>
    <scope>NUCLEOTIDE SEQUENCE</scope>
    <source>
        <strain evidence="2">BB3-R1</strain>
    </source>
</reference>
<accession>A0ABY4WNU5</accession>
<gene>
    <name evidence="2" type="ORF">NDK47_14400</name>
</gene>
<feature type="domain" description="BAAT/Acyl-CoA thioester hydrolase C-terminal" evidence="1">
    <location>
        <begin position="2"/>
        <end position="65"/>
    </location>
</feature>
<dbReference type="Proteomes" id="UP001056500">
    <property type="component" value="Chromosome"/>
</dbReference>
<evidence type="ECO:0000259" key="1">
    <source>
        <dbReference type="Pfam" id="PF08840"/>
    </source>
</evidence>
<dbReference type="InterPro" id="IPR029058">
    <property type="entry name" value="AB_hydrolase_fold"/>
</dbReference>
<dbReference type="Gene3D" id="3.40.50.1820">
    <property type="entry name" value="alpha/beta hydrolase"/>
    <property type="match status" value="1"/>
</dbReference>
<protein>
    <recommendedName>
        <fullName evidence="1">BAAT/Acyl-CoA thioester hydrolase C-terminal domain-containing protein</fullName>
    </recommendedName>
</protein>
<proteinExistence type="predicted"/>
<evidence type="ECO:0000313" key="3">
    <source>
        <dbReference type="Proteomes" id="UP001056500"/>
    </source>
</evidence>
<dbReference type="InterPro" id="IPR014940">
    <property type="entry name" value="BAAT_C"/>
</dbReference>
<dbReference type="Pfam" id="PF08840">
    <property type="entry name" value="BAAT_C"/>
    <property type="match status" value="1"/>
</dbReference>
<name>A0ABY4WNU5_9BACL</name>
<organism evidence="2 3">
    <name type="scientific">Brevibacillus ruminantium</name>
    <dbReference type="NCBI Taxonomy" id="2950604"/>
    <lineage>
        <taxon>Bacteria</taxon>
        <taxon>Bacillati</taxon>
        <taxon>Bacillota</taxon>
        <taxon>Bacilli</taxon>
        <taxon>Bacillales</taxon>
        <taxon>Paenibacillaceae</taxon>
        <taxon>Brevibacillus</taxon>
    </lineage>
</organism>
<dbReference type="EMBL" id="CP098755">
    <property type="protein sequence ID" value="USG68431.1"/>
    <property type="molecule type" value="Genomic_DNA"/>
</dbReference>
<evidence type="ECO:0000313" key="2">
    <source>
        <dbReference type="EMBL" id="USG68431.1"/>
    </source>
</evidence>
<keyword evidence="3" id="KW-1185">Reference proteome</keyword>